<keyword evidence="6 10" id="KW-0368">Histidine biosynthesis</keyword>
<dbReference type="PROSITE" id="PS51273">
    <property type="entry name" value="GATASE_TYPE_1"/>
    <property type="match status" value="1"/>
</dbReference>
<reference evidence="13 14" key="1">
    <citation type="submission" date="2016-02" db="EMBL/GenBank/DDBJ databases">
        <title>Genome sequence of Clostridium thermobutyricum DSM 4928.</title>
        <authorList>
            <person name="Poehlein A."/>
            <person name="Daniel R."/>
        </authorList>
    </citation>
    <scope>NUCLEOTIDE SEQUENCE [LARGE SCALE GENOMIC DNA]</scope>
    <source>
        <strain evidence="13 14">DSM 4928</strain>
    </source>
</reference>
<dbReference type="GO" id="GO:0005737">
    <property type="term" value="C:cytoplasm"/>
    <property type="evidence" value="ECO:0007669"/>
    <property type="project" value="UniProtKB-SubCell"/>
</dbReference>
<keyword evidence="4 10" id="KW-0378">Hydrolase</keyword>
<accession>A0A1V4SWI1</accession>
<comment type="subcellular location">
    <subcellularLocation>
        <location evidence="10">Cytoplasm</location>
    </subcellularLocation>
</comment>
<comment type="subunit">
    <text evidence="2 10">Heterodimer of HisH and HisF.</text>
</comment>
<feature type="active site" evidence="10 11">
    <location>
        <position position="183"/>
    </location>
</feature>
<dbReference type="InterPro" id="IPR010139">
    <property type="entry name" value="Imidazole-glycPsynth_HisH"/>
</dbReference>
<keyword evidence="5 10" id="KW-0315">Glutamine amidotransferase</keyword>
<evidence type="ECO:0000256" key="4">
    <source>
        <dbReference type="ARBA" id="ARBA00022801"/>
    </source>
</evidence>
<dbReference type="GO" id="GO:0000105">
    <property type="term" value="P:L-histidine biosynthetic process"/>
    <property type="evidence" value="ECO:0007669"/>
    <property type="project" value="UniProtKB-UniRule"/>
</dbReference>
<evidence type="ECO:0000256" key="10">
    <source>
        <dbReference type="HAMAP-Rule" id="MF_00278"/>
    </source>
</evidence>
<dbReference type="CDD" id="cd01748">
    <property type="entry name" value="GATase1_IGP_Synthase"/>
    <property type="match status" value="1"/>
</dbReference>
<evidence type="ECO:0000259" key="12">
    <source>
        <dbReference type="Pfam" id="PF00117"/>
    </source>
</evidence>
<dbReference type="Pfam" id="PF00117">
    <property type="entry name" value="GATase"/>
    <property type="match status" value="1"/>
</dbReference>
<comment type="function">
    <text evidence="10">IGPS catalyzes the conversion of PRFAR and glutamine to IGP, AICAR and glutamate. The HisH subunit catalyzes the hydrolysis of glutamine to glutamate and ammonia as part of the synthesis of IGP and AICAR. The resulting ammonia molecule is channeled to the active site of HisF.</text>
</comment>
<evidence type="ECO:0000256" key="9">
    <source>
        <dbReference type="ARBA" id="ARBA00049534"/>
    </source>
</evidence>
<keyword evidence="13" id="KW-0328">Glycosyltransferase</keyword>
<name>A0A1V4SWI1_9CLOT</name>
<evidence type="ECO:0000256" key="7">
    <source>
        <dbReference type="ARBA" id="ARBA00023239"/>
    </source>
</evidence>
<feature type="active site" evidence="10 11">
    <location>
        <position position="185"/>
    </location>
</feature>
<dbReference type="UniPathway" id="UPA00031">
    <property type="reaction ID" value="UER00010"/>
</dbReference>
<dbReference type="GO" id="GO:0004359">
    <property type="term" value="F:glutaminase activity"/>
    <property type="evidence" value="ECO:0007669"/>
    <property type="project" value="UniProtKB-EC"/>
</dbReference>
<evidence type="ECO:0000313" key="14">
    <source>
        <dbReference type="Proteomes" id="UP000191448"/>
    </source>
</evidence>
<dbReference type="Gene3D" id="3.40.50.880">
    <property type="match status" value="1"/>
</dbReference>
<dbReference type="GO" id="GO:0016829">
    <property type="term" value="F:lyase activity"/>
    <property type="evidence" value="ECO:0007669"/>
    <property type="project" value="UniProtKB-KW"/>
</dbReference>
<dbReference type="InterPro" id="IPR017926">
    <property type="entry name" value="GATASE"/>
</dbReference>
<dbReference type="Proteomes" id="UP000191448">
    <property type="component" value="Unassembled WGS sequence"/>
</dbReference>
<comment type="caution">
    <text evidence="13">The sequence shown here is derived from an EMBL/GenBank/DDBJ whole genome shotgun (WGS) entry which is preliminary data.</text>
</comment>
<dbReference type="PANTHER" id="PTHR42701">
    <property type="entry name" value="IMIDAZOLE GLYCEROL PHOSPHATE SYNTHASE SUBUNIT HISH"/>
    <property type="match status" value="1"/>
</dbReference>
<sequence length="202" mass="22560">MIGIIDYGMGNLKSVSNALDSLNIKNIISDDKEILKSCKKLILPGVGAFNDAMKNLKKNNLDKFILEEVENGKELLGICLGMQLLFEEGYEGEKMKGLGLLKGKIIKMSGEGRRVPHIGWNNGKQYKKDKLLKGIKDESYFYYVHSYIASDYLKEDLLIGADYNGILIPGLFRKKNIIGAQFHPEKSGEVGLKLLKNFGKGE</sequence>
<dbReference type="SUPFAM" id="SSF52317">
    <property type="entry name" value="Class I glutamine amidotransferase-like"/>
    <property type="match status" value="1"/>
</dbReference>
<keyword evidence="3 10" id="KW-0028">Amino-acid biosynthesis</keyword>
<gene>
    <name evidence="13" type="primary">hisH1</name>
    <name evidence="10" type="synonym">hisH</name>
    <name evidence="13" type="ORF">CLTHE_10590</name>
</gene>
<keyword evidence="7 10" id="KW-0456">Lyase</keyword>
<comment type="catalytic activity">
    <reaction evidence="8 10">
        <text>5-[(5-phospho-1-deoxy-D-ribulos-1-ylimino)methylamino]-1-(5-phospho-beta-D-ribosyl)imidazole-4-carboxamide + L-glutamine = D-erythro-1-(imidazol-4-yl)glycerol 3-phosphate + 5-amino-1-(5-phospho-beta-D-ribosyl)imidazole-4-carboxamide + L-glutamate + H(+)</text>
        <dbReference type="Rhea" id="RHEA:24793"/>
        <dbReference type="ChEBI" id="CHEBI:15378"/>
        <dbReference type="ChEBI" id="CHEBI:29985"/>
        <dbReference type="ChEBI" id="CHEBI:58278"/>
        <dbReference type="ChEBI" id="CHEBI:58359"/>
        <dbReference type="ChEBI" id="CHEBI:58475"/>
        <dbReference type="ChEBI" id="CHEBI:58525"/>
        <dbReference type="EC" id="4.3.2.10"/>
    </reaction>
</comment>
<comment type="pathway">
    <text evidence="1 10">Amino-acid biosynthesis; L-histidine biosynthesis; L-histidine from 5-phospho-alpha-D-ribose 1-diphosphate: step 5/9.</text>
</comment>
<evidence type="ECO:0000256" key="1">
    <source>
        <dbReference type="ARBA" id="ARBA00005091"/>
    </source>
</evidence>
<dbReference type="PIRSF" id="PIRSF000495">
    <property type="entry name" value="Amidotransf_hisH"/>
    <property type="match status" value="1"/>
</dbReference>
<organism evidence="13 14">
    <name type="scientific">Clostridium thermobutyricum DSM 4928</name>
    <dbReference type="NCBI Taxonomy" id="1121339"/>
    <lineage>
        <taxon>Bacteria</taxon>
        <taxon>Bacillati</taxon>
        <taxon>Bacillota</taxon>
        <taxon>Clostridia</taxon>
        <taxon>Eubacteriales</taxon>
        <taxon>Clostridiaceae</taxon>
        <taxon>Clostridium</taxon>
    </lineage>
</organism>
<keyword evidence="10" id="KW-0963">Cytoplasm</keyword>
<feature type="active site" description="Nucleophile" evidence="10 11">
    <location>
        <position position="79"/>
    </location>
</feature>
<protein>
    <recommendedName>
        <fullName evidence="10">Imidazole glycerol phosphate synthase subunit HisH</fullName>
        <ecNumber evidence="10">4.3.2.10</ecNumber>
    </recommendedName>
    <alternativeName>
        <fullName evidence="10">IGP synthase glutaminase subunit</fullName>
        <ecNumber evidence="10">3.5.1.2</ecNumber>
    </alternativeName>
    <alternativeName>
        <fullName evidence="10">IGP synthase subunit HisH</fullName>
    </alternativeName>
    <alternativeName>
        <fullName evidence="10">ImGP synthase subunit HisH</fullName>
        <shortName evidence="10">IGPS subunit HisH</shortName>
    </alternativeName>
</protein>
<dbReference type="InterPro" id="IPR029062">
    <property type="entry name" value="Class_I_gatase-like"/>
</dbReference>
<keyword evidence="13" id="KW-0808">Transferase</keyword>
<dbReference type="HAMAP" id="MF_00278">
    <property type="entry name" value="HisH"/>
    <property type="match status" value="1"/>
</dbReference>
<dbReference type="AlphaFoldDB" id="A0A1V4SWI1"/>
<evidence type="ECO:0000256" key="2">
    <source>
        <dbReference type="ARBA" id="ARBA00011152"/>
    </source>
</evidence>
<evidence type="ECO:0000256" key="8">
    <source>
        <dbReference type="ARBA" id="ARBA00047838"/>
    </source>
</evidence>
<dbReference type="NCBIfam" id="TIGR01855">
    <property type="entry name" value="IMP_synth_hisH"/>
    <property type="match status" value="1"/>
</dbReference>
<evidence type="ECO:0000256" key="3">
    <source>
        <dbReference type="ARBA" id="ARBA00022605"/>
    </source>
</evidence>
<evidence type="ECO:0000256" key="6">
    <source>
        <dbReference type="ARBA" id="ARBA00023102"/>
    </source>
</evidence>
<dbReference type="RefSeq" id="WP_080022333.1">
    <property type="nucleotide sequence ID" value="NZ_LTAY01000028.1"/>
</dbReference>
<evidence type="ECO:0000256" key="11">
    <source>
        <dbReference type="PIRSR" id="PIRSR000495-1"/>
    </source>
</evidence>
<comment type="catalytic activity">
    <reaction evidence="9 10">
        <text>L-glutamine + H2O = L-glutamate + NH4(+)</text>
        <dbReference type="Rhea" id="RHEA:15889"/>
        <dbReference type="ChEBI" id="CHEBI:15377"/>
        <dbReference type="ChEBI" id="CHEBI:28938"/>
        <dbReference type="ChEBI" id="CHEBI:29985"/>
        <dbReference type="ChEBI" id="CHEBI:58359"/>
        <dbReference type="EC" id="3.5.1.2"/>
    </reaction>
</comment>
<dbReference type="OrthoDB" id="9807137at2"/>
<dbReference type="EC" id="3.5.1.2" evidence="10"/>
<dbReference type="EMBL" id="LTAY01000028">
    <property type="protein sequence ID" value="OPX48770.1"/>
    <property type="molecule type" value="Genomic_DNA"/>
</dbReference>
<dbReference type="EC" id="4.3.2.10" evidence="10"/>
<dbReference type="PANTHER" id="PTHR42701:SF1">
    <property type="entry name" value="IMIDAZOLE GLYCEROL PHOSPHATE SYNTHASE SUBUNIT HISH"/>
    <property type="match status" value="1"/>
</dbReference>
<dbReference type="GO" id="GO:0000107">
    <property type="term" value="F:imidazoleglycerol-phosphate synthase activity"/>
    <property type="evidence" value="ECO:0007669"/>
    <property type="project" value="UniProtKB-UniRule"/>
</dbReference>
<feature type="domain" description="Glutamine amidotransferase" evidence="12">
    <location>
        <begin position="4"/>
        <end position="198"/>
    </location>
</feature>
<evidence type="ECO:0000313" key="13">
    <source>
        <dbReference type="EMBL" id="OPX48770.1"/>
    </source>
</evidence>
<evidence type="ECO:0000256" key="5">
    <source>
        <dbReference type="ARBA" id="ARBA00022962"/>
    </source>
</evidence>
<proteinExistence type="inferred from homology"/>